<gene>
    <name evidence="2" type="ORF">NDU88_009523</name>
</gene>
<evidence type="ECO:0000256" key="1">
    <source>
        <dbReference type="SAM" id="MobiDB-lite"/>
    </source>
</evidence>
<reference evidence="2" key="1">
    <citation type="journal article" date="2022" name="bioRxiv">
        <title>Sequencing and chromosome-scale assembly of the giantPleurodeles waltlgenome.</title>
        <authorList>
            <person name="Brown T."/>
            <person name="Elewa A."/>
            <person name="Iarovenko S."/>
            <person name="Subramanian E."/>
            <person name="Araus A.J."/>
            <person name="Petzold A."/>
            <person name="Susuki M."/>
            <person name="Suzuki K.-i.T."/>
            <person name="Hayashi T."/>
            <person name="Toyoda A."/>
            <person name="Oliveira C."/>
            <person name="Osipova E."/>
            <person name="Leigh N.D."/>
            <person name="Simon A."/>
            <person name="Yun M.H."/>
        </authorList>
    </citation>
    <scope>NUCLEOTIDE SEQUENCE</scope>
    <source>
        <strain evidence="2">20211129_DDA</strain>
        <tissue evidence="2">Liver</tissue>
    </source>
</reference>
<protein>
    <submittedName>
        <fullName evidence="2">Uncharacterized protein</fullName>
    </submittedName>
</protein>
<accession>A0AAV7QUT8</accession>
<feature type="compositionally biased region" description="Basic and acidic residues" evidence="1">
    <location>
        <begin position="31"/>
        <end position="47"/>
    </location>
</feature>
<sequence length="75" mass="8669">MRGGGALQQDGGSSSRMKIKWGPSARRQRQHRVDRATKEGELRDAHNRKQRRGRPALRPGWAREMRRGRGAQRRP</sequence>
<name>A0AAV7QUT8_PLEWA</name>
<evidence type="ECO:0000313" key="3">
    <source>
        <dbReference type="Proteomes" id="UP001066276"/>
    </source>
</evidence>
<keyword evidence="3" id="KW-1185">Reference proteome</keyword>
<dbReference type="EMBL" id="JANPWB010000010">
    <property type="protein sequence ID" value="KAJ1143212.1"/>
    <property type="molecule type" value="Genomic_DNA"/>
</dbReference>
<organism evidence="2 3">
    <name type="scientific">Pleurodeles waltl</name>
    <name type="common">Iberian ribbed newt</name>
    <dbReference type="NCBI Taxonomy" id="8319"/>
    <lineage>
        <taxon>Eukaryota</taxon>
        <taxon>Metazoa</taxon>
        <taxon>Chordata</taxon>
        <taxon>Craniata</taxon>
        <taxon>Vertebrata</taxon>
        <taxon>Euteleostomi</taxon>
        <taxon>Amphibia</taxon>
        <taxon>Batrachia</taxon>
        <taxon>Caudata</taxon>
        <taxon>Salamandroidea</taxon>
        <taxon>Salamandridae</taxon>
        <taxon>Pleurodelinae</taxon>
        <taxon>Pleurodeles</taxon>
    </lineage>
</organism>
<dbReference type="Proteomes" id="UP001066276">
    <property type="component" value="Chromosome 6"/>
</dbReference>
<feature type="region of interest" description="Disordered" evidence="1">
    <location>
        <begin position="1"/>
        <end position="75"/>
    </location>
</feature>
<comment type="caution">
    <text evidence="2">The sequence shown here is derived from an EMBL/GenBank/DDBJ whole genome shotgun (WGS) entry which is preliminary data.</text>
</comment>
<proteinExistence type="predicted"/>
<evidence type="ECO:0000313" key="2">
    <source>
        <dbReference type="EMBL" id="KAJ1143212.1"/>
    </source>
</evidence>
<dbReference type="AlphaFoldDB" id="A0AAV7QUT8"/>